<organism evidence="8 9">
    <name type="scientific">Meyerozyma guilliermondii (strain ATCC 6260 / CBS 566 / DSM 6381 / JCM 1539 / NBRC 10279 / NRRL Y-324)</name>
    <name type="common">Yeast</name>
    <name type="synonym">Candida guilliermondii</name>
    <dbReference type="NCBI Taxonomy" id="294746"/>
    <lineage>
        <taxon>Eukaryota</taxon>
        <taxon>Fungi</taxon>
        <taxon>Dikarya</taxon>
        <taxon>Ascomycota</taxon>
        <taxon>Saccharomycotina</taxon>
        <taxon>Pichiomycetes</taxon>
        <taxon>Debaryomycetaceae</taxon>
        <taxon>Meyerozyma</taxon>
    </lineage>
</organism>
<comment type="subcellular location">
    <subcellularLocation>
        <location evidence="1">Membrane</location>
        <topology evidence="1">Multi-pass membrane protein</topology>
    </subcellularLocation>
</comment>
<dbReference type="InterPro" id="IPR020846">
    <property type="entry name" value="MFS_dom"/>
</dbReference>
<evidence type="ECO:0000256" key="2">
    <source>
        <dbReference type="ARBA" id="ARBA00022692"/>
    </source>
</evidence>
<dbReference type="GeneID" id="5128138"/>
<dbReference type="VEuPathDB" id="FungiDB:PGUG_01981"/>
<feature type="transmembrane region" description="Helical" evidence="6">
    <location>
        <begin position="294"/>
        <end position="315"/>
    </location>
</feature>
<evidence type="ECO:0000313" key="8">
    <source>
        <dbReference type="EMBL" id="EDK37883.2"/>
    </source>
</evidence>
<feature type="transmembrane region" description="Helical" evidence="6">
    <location>
        <begin position="202"/>
        <end position="226"/>
    </location>
</feature>
<feature type="transmembrane region" description="Helical" evidence="6">
    <location>
        <begin position="459"/>
        <end position="480"/>
    </location>
</feature>
<keyword evidence="2 6" id="KW-0812">Transmembrane</keyword>
<dbReference type="AlphaFoldDB" id="A5DFD0"/>
<accession>A5DFD0</accession>
<feature type="transmembrane region" description="Helical" evidence="6">
    <location>
        <begin position="500"/>
        <end position="521"/>
    </location>
</feature>
<dbReference type="GO" id="GO:0022857">
    <property type="term" value="F:transmembrane transporter activity"/>
    <property type="evidence" value="ECO:0007669"/>
    <property type="project" value="InterPro"/>
</dbReference>
<feature type="transmembrane region" description="Helical" evidence="6">
    <location>
        <begin position="238"/>
        <end position="257"/>
    </location>
</feature>
<evidence type="ECO:0000256" key="4">
    <source>
        <dbReference type="ARBA" id="ARBA00023136"/>
    </source>
</evidence>
<feature type="transmembrane region" description="Helical" evidence="6">
    <location>
        <begin position="533"/>
        <end position="554"/>
    </location>
</feature>
<gene>
    <name evidence="8" type="ORF">PGUG_01981</name>
</gene>
<dbReference type="PROSITE" id="PS50850">
    <property type="entry name" value="MFS"/>
    <property type="match status" value="1"/>
</dbReference>
<feature type="transmembrane region" description="Helical" evidence="6">
    <location>
        <begin position="561"/>
        <end position="581"/>
    </location>
</feature>
<dbReference type="InterPro" id="IPR011701">
    <property type="entry name" value="MFS"/>
</dbReference>
<protein>
    <recommendedName>
        <fullName evidence="7">Major facilitator superfamily (MFS) profile domain-containing protein</fullName>
    </recommendedName>
</protein>
<dbReference type="Gene3D" id="1.20.1250.20">
    <property type="entry name" value="MFS general substrate transporter like domains"/>
    <property type="match status" value="1"/>
</dbReference>
<dbReference type="GO" id="GO:0005886">
    <property type="term" value="C:plasma membrane"/>
    <property type="evidence" value="ECO:0007669"/>
    <property type="project" value="TreeGrafter"/>
</dbReference>
<evidence type="ECO:0000256" key="5">
    <source>
        <dbReference type="SAM" id="MobiDB-lite"/>
    </source>
</evidence>
<reference evidence="8 9" key="1">
    <citation type="journal article" date="2009" name="Nature">
        <title>Evolution of pathogenicity and sexual reproduction in eight Candida genomes.</title>
        <authorList>
            <person name="Butler G."/>
            <person name="Rasmussen M.D."/>
            <person name="Lin M.F."/>
            <person name="Santos M.A."/>
            <person name="Sakthikumar S."/>
            <person name="Munro C.A."/>
            <person name="Rheinbay E."/>
            <person name="Grabherr M."/>
            <person name="Forche A."/>
            <person name="Reedy J.L."/>
            <person name="Agrafioti I."/>
            <person name="Arnaud M.B."/>
            <person name="Bates S."/>
            <person name="Brown A.J."/>
            <person name="Brunke S."/>
            <person name="Costanzo M.C."/>
            <person name="Fitzpatrick D.A."/>
            <person name="de Groot P.W."/>
            <person name="Harris D."/>
            <person name="Hoyer L.L."/>
            <person name="Hube B."/>
            <person name="Klis F.M."/>
            <person name="Kodira C."/>
            <person name="Lennard N."/>
            <person name="Logue M.E."/>
            <person name="Martin R."/>
            <person name="Neiman A.M."/>
            <person name="Nikolaou E."/>
            <person name="Quail M.A."/>
            <person name="Quinn J."/>
            <person name="Santos M.C."/>
            <person name="Schmitzberger F.F."/>
            <person name="Sherlock G."/>
            <person name="Shah P."/>
            <person name="Silverstein K.A."/>
            <person name="Skrzypek M.S."/>
            <person name="Soll D."/>
            <person name="Staggs R."/>
            <person name="Stansfield I."/>
            <person name="Stumpf M.P."/>
            <person name="Sudbery P.E."/>
            <person name="Srikantha T."/>
            <person name="Zeng Q."/>
            <person name="Berman J."/>
            <person name="Berriman M."/>
            <person name="Heitman J."/>
            <person name="Gow N.A."/>
            <person name="Lorenz M.C."/>
            <person name="Birren B.W."/>
            <person name="Kellis M."/>
            <person name="Cuomo C.A."/>
        </authorList>
    </citation>
    <scope>NUCLEOTIDE SEQUENCE [LARGE SCALE GENOMIC DNA]</scope>
    <source>
        <strain evidence="9">ATCC 6260 / CBS 566 / DSM 6381 / JCM 1539 / NBRC 10279 / NRRL Y-324</strain>
    </source>
</reference>
<dbReference type="Pfam" id="PF07690">
    <property type="entry name" value="MFS_1"/>
    <property type="match status" value="1"/>
</dbReference>
<dbReference type="InParanoid" id="A5DFD0"/>
<dbReference type="OMA" id="GNYFMRY"/>
<feature type="transmembrane region" description="Helical" evidence="6">
    <location>
        <begin position="20"/>
        <end position="43"/>
    </location>
</feature>
<sequence length="639" mass="70422">MQLVELAYKFSRLSYFSCSYSFYLFISLLSTSLFSFLLSPLLFRLRKGRDPALRTSAARQCVISTPIYINAGPAICYKTTYGCLIDSFITFYFLMTTHSLSSLESDDISHPNYHEAIPIELSNVADEAVSRQISRIQSRRSSASKISEVSEEHSEPPYASQSAQKSDDLENAAGVDAAKTKTRESISNNANFTRFSESKKNLCVVIAASSGFLSPLSGLAFLPAVPEIAARFNTTGEVINISSAVYCVFMSLSPCIFSPISDIYGRRITFLVCAFLFSVCTILVAVSVNLTMFYIFRSLTALFGTSFFSIGGHIVGDLYPPVRRGTYMAWIISGAQLGTAFGSVGGGIIVNYTSWRIIFWVLAGIGFGVFVPAFIFLPETSAQTRHQLVLEEIHKDNPGKKFVWIPINPFSVMGALKYPNLAIDGYITITILFTMYSLLTPIRYVVDPRFHLEKPIYSGLFYLAPGMGFLVGSFFGGKWADSVVKKWIAKRGKRVPEDRIRQVIIPLGIVYPVSILIYGWSIEKAKGGMAVPIIFMFLCGAAQVCIFPAINVYCVDSMPQIGGSAIASSYFTRYLAAAVASATCLRSVERIGVGWTCTISAFVLWSGLGCALVLIYYGESMREKAVKKQERKKSKTNSS</sequence>
<feature type="transmembrane region" description="Helical" evidence="6">
    <location>
        <begin position="357"/>
        <end position="377"/>
    </location>
</feature>
<dbReference type="RefSeq" id="XP_001486310.2">
    <property type="nucleotide sequence ID" value="XM_001486260.1"/>
</dbReference>
<name>A5DFD0_PICGU</name>
<evidence type="ECO:0000259" key="7">
    <source>
        <dbReference type="PROSITE" id="PS50850"/>
    </source>
</evidence>
<feature type="region of interest" description="Disordered" evidence="5">
    <location>
        <begin position="142"/>
        <end position="174"/>
    </location>
</feature>
<feature type="transmembrane region" description="Helical" evidence="6">
    <location>
        <begin position="593"/>
        <end position="618"/>
    </location>
</feature>
<proteinExistence type="predicted"/>
<feature type="domain" description="Major facilitator superfamily (MFS) profile" evidence="7">
    <location>
        <begin position="203"/>
        <end position="624"/>
    </location>
</feature>
<evidence type="ECO:0000256" key="1">
    <source>
        <dbReference type="ARBA" id="ARBA00004141"/>
    </source>
</evidence>
<dbReference type="InterPro" id="IPR036259">
    <property type="entry name" value="MFS_trans_sf"/>
</dbReference>
<keyword evidence="9" id="KW-1185">Reference proteome</keyword>
<dbReference type="PANTHER" id="PTHR23502">
    <property type="entry name" value="MAJOR FACILITATOR SUPERFAMILY"/>
    <property type="match status" value="1"/>
</dbReference>
<dbReference type="SUPFAM" id="SSF103473">
    <property type="entry name" value="MFS general substrate transporter"/>
    <property type="match status" value="1"/>
</dbReference>
<dbReference type="Proteomes" id="UP000001997">
    <property type="component" value="Unassembled WGS sequence"/>
</dbReference>
<feature type="transmembrane region" description="Helical" evidence="6">
    <location>
        <begin position="269"/>
        <end position="288"/>
    </location>
</feature>
<evidence type="ECO:0000313" key="9">
    <source>
        <dbReference type="Proteomes" id="UP000001997"/>
    </source>
</evidence>
<feature type="transmembrane region" description="Helical" evidence="6">
    <location>
        <begin position="421"/>
        <end position="439"/>
    </location>
</feature>
<keyword evidence="3 6" id="KW-1133">Transmembrane helix</keyword>
<evidence type="ECO:0000256" key="3">
    <source>
        <dbReference type="ARBA" id="ARBA00022989"/>
    </source>
</evidence>
<evidence type="ECO:0000256" key="6">
    <source>
        <dbReference type="SAM" id="Phobius"/>
    </source>
</evidence>
<dbReference type="EMBL" id="CH408156">
    <property type="protein sequence ID" value="EDK37883.2"/>
    <property type="molecule type" value="Genomic_DNA"/>
</dbReference>
<dbReference type="eggNOG" id="KOG0255">
    <property type="taxonomic scope" value="Eukaryota"/>
</dbReference>
<dbReference type="OrthoDB" id="3066029at2759"/>
<feature type="transmembrane region" description="Helical" evidence="6">
    <location>
        <begin position="327"/>
        <end position="351"/>
    </location>
</feature>
<keyword evidence="4 6" id="KW-0472">Membrane</keyword>
<dbReference type="KEGG" id="pgu:PGUG_01981"/>
<dbReference type="PANTHER" id="PTHR23502:SF64">
    <property type="entry name" value="TRANSPORTER, PUTATIVE (AFU_ORTHOLOGUE AFUA_3G11760)-RELATED"/>
    <property type="match status" value="1"/>
</dbReference>
<dbReference type="HOGENOM" id="CLU_008455_8_0_1"/>